<sequence>MIAADAPTHLLEAANPAISPYLPIDIGRRDVRAPDAPLRQMIEVLGQVLAELGSAEALVAHDLPDGDDDDLLNLAGVLALRGDGGAFTRACTDHMPRQTPVVATLRY</sequence>
<proteinExistence type="predicted"/>
<dbReference type="EMBL" id="VWPK01000012">
    <property type="protein sequence ID" value="KAA5612487.1"/>
    <property type="molecule type" value="Genomic_DNA"/>
</dbReference>
<dbReference type="RefSeq" id="WP_150040586.1">
    <property type="nucleotide sequence ID" value="NZ_OW485601.1"/>
</dbReference>
<dbReference type="OrthoDB" id="7260501at2"/>
<protein>
    <submittedName>
        <fullName evidence="1">Uncharacterized protein</fullName>
    </submittedName>
</protein>
<gene>
    <name evidence="1" type="ORF">F1189_09970</name>
</gene>
<organism evidence="1 2">
    <name type="scientific">Rhodovastum atsumiense</name>
    <dbReference type="NCBI Taxonomy" id="504468"/>
    <lineage>
        <taxon>Bacteria</taxon>
        <taxon>Pseudomonadati</taxon>
        <taxon>Pseudomonadota</taxon>
        <taxon>Alphaproteobacteria</taxon>
        <taxon>Acetobacterales</taxon>
        <taxon>Acetobacteraceae</taxon>
        <taxon>Rhodovastum</taxon>
    </lineage>
</organism>
<accession>A0A5M6IXB3</accession>
<keyword evidence="2" id="KW-1185">Reference proteome</keyword>
<dbReference type="Proteomes" id="UP000325255">
    <property type="component" value="Unassembled WGS sequence"/>
</dbReference>
<name>A0A5M6IXB3_9PROT</name>
<evidence type="ECO:0000313" key="2">
    <source>
        <dbReference type="Proteomes" id="UP000325255"/>
    </source>
</evidence>
<reference evidence="1 2" key="1">
    <citation type="submission" date="2019-09" db="EMBL/GenBank/DDBJ databases">
        <title>Genome sequence of Rhodovastum atsumiense, a diverse member of the Acetobacteraceae family of non-sulfur purple photosynthetic bacteria.</title>
        <authorList>
            <person name="Meyer T."/>
            <person name="Kyndt J."/>
        </authorList>
    </citation>
    <scope>NUCLEOTIDE SEQUENCE [LARGE SCALE GENOMIC DNA]</scope>
    <source>
        <strain evidence="1 2">DSM 21279</strain>
    </source>
</reference>
<comment type="caution">
    <text evidence="1">The sequence shown here is derived from an EMBL/GenBank/DDBJ whole genome shotgun (WGS) entry which is preliminary data.</text>
</comment>
<evidence type="ECO:0000313" key="1">
    <source>
        <dbReference type="EMBL" id="KAA5612487.1"/>
    </source>
</evidence>
<dbReference type="AlphaFoldDB" id="A0A5M6IXB3"/>